<keyword evidence="2" id="KW-1185">Reference proteome</keyword>
<dbReference type="AlphaFoldDB" id="A0A7M2XX12"/>
<accession>A0A7M2XX12</accession>
<keyword evidence="1" id="KW-0614">Plasmid</keyword>
<gene>
    <name evidence="1" type="ORF">INP59_27245</name>
</gene>
<evidence type="ECO:0000313" key="1">
    <source>
        <dbReference type="EMBL" id="QOW01854.1"/>
    </source>
</evidence>
<proteinExistence type="predicted"/>
<organism evidence="1 2">
    <name type="scientific">Rhodococcus pyridinivorans</name>
    <dbReference type="NCBI Taxonomy" id="103816"/>
    <lineage>
        <taxon>Bacteria</taxon>
        <taxon>Bacillati</taxon>
        <taxon>Actinomycetota</taxon>
        <taxon>Actinomycetes</taxon>
        <taxon>Mycobacteriales</taxon>
        <taxon>Nocardiaceae</taxon>
        <taxon>Rhodococcus</taxon>
    </lineage>
</organism>
<dbReference type="Proteomes" id="UP000593818">
    <property type="component" value="Plasmid pSID"/>
</dbReference>
<protein>
    <submittedName>
        <fullName evidence="1">Uncharacterized protein</fullName>
    </submittedName>
</protein>
<reference evidence="1 2" key="1">
    <citation type="submission" date="2020-10" db="EMBL/GenBank/DDBJ databases">
        <title>Whole genome sequence of oil-degrading bacteria Rhodococcus pyridinivorans strain 5Ap.</title>
        <authorList>
            <person name="Akhremchuk A.E."/>
            <person name="Valentovich L.N."/>
            <person name="Charniauskaya M.I."/>
            <person name="Bukliarevich H.A."/>
            <person name="Titok M.A."/>
        </authorList>
    </citation>
    <scope>NUCLEOTIDE SEQUENCE [LARGE SCALE GENOMIC DNA]</scope>
    <source>
        <strain evidence="1 2">5Ap</strain>
        <plasmid evidence="1 2">pSID</plasmid>
    </source>
</reference>
<dbReference type="EMBL" id="CP063453">
    <property type="protein sequence ID" value="QOW01854.1"/>
    <property type="molecule type" value="Genomic_DNA"/>
</dbReference>
<dbReference type="RefSeq" id="WP_193904138.1">
    <property type="nucleotide sequence ID" value="NZ_CP063453.1"/>
</dbReference>
<geneLocation type="plasmid" evidence="1 2">
    <name>pSID</name>
</geneLocation>
<evidence type="ECO:0000313" key="2">
    <source>
        <dbReference type="Proteomes" id="UP000593818"/>
    </source>
</evidence>
<sequence length="145" mass="16225">MTVIRPNMRQQLPAWRGGAMLRPLSASGVDFDRYTRFGVIFDDEPDEDAVAYLEQVVGYAWAANMTGVPTIDQGRVSVHDTTVVFDADIRLRRMRTRTREEATRALAAQVLTYYKEGSPVRRDGLRLVDRPDGVDLPPIAGFVVG</sequence>
<name>A0A7M2XX12_9NOCA</name>